<organism evidence="1 2">
    <name type="scientific">Setomelanomma holmii</name>
    <dbReference type="NCBI Taxonomy" id="210430"/>
    <lineage>
        <taxon>Eukaryota</taxon>
        <taxon>Fungi</taxon>
        <taxon>Dikarya</taxon>
        <taxon>Ascomycota</taxon>
        <taxon>Pezizomycotina</taxon>
        <taxon>Dothideomycetes</taxon>
        <taxon>Pleosporomycetidae</taxon>
        <taxon>Pleosporales</taxon>
        <taxon>Pleosporineae</taxon>
        <taxon>Phaeosphaeriaceae</taxon>
        <taxon>Setomelanomma</taxon>
    </lineage>
</organism>
<evidence type="ECO:0000313" key="2">
    <source>
        <dbReference type="Proteomes" id="UP000799777"/>
    </source>
</evidence>
<protein>
    <submittedName>
        <fullName evidence="1">Uncharacterized protein</fullName>
    </submittedName>
</protein>
<keyword evidence="2" id="KW-1185">Reference proteome</keyword>
<dbReference type="OrthoDB" id="3799620at2759"/>
<comment type="caution">
    <text evidence="1">The sequence shown here is derived from an EMBL/GenBank/DDBJ whole genome shotgun (WGS) entry which is preliminary data.</text>
</comment>
<evidence type="ECO:0000313" key="1">
    <source>
        <dbReference type="EMBL" id="KAF2023733.1"/>
    </source>
</evidence>
<reference evidence="1" key="1">
    <citation type="journal article" date="2020" name="Stud. Mycol.">
        <title>101 Dothideomycetes genomes: a test case for predicting lifestyles and emergence of pathogens.</title>
        <authorList>
            <person name="Haridas S."/>
            <person name="Albert R."/>
            <person name="Binder M."/>
            <person name="Bloem J."/>
            <person name="Labutti K."/>
            <person name="Salamov A."/>
            <person name="Andreopoulos B."/>
            <person name="Baker S."/>
            <person name="Barry K."/>
            <person name="Bills G."/>
            <person name="Bluhm B."/>
            <person name="Cannon C."/>
            <person name="Castanera R."/>
            <person name="Culley D."/>
            <person name="Daum C."/>
            <person name="Ezra D."/>
            <person name="Gonzalez J."/>
            <person name="Henrissat B."/>
            <person name="Kuo A."/>
            <person name="Liang C."/>
            <person name="Lipzen A."/>
            <person name="Lutzoni F."/>
            <person name="Magnuson J."/>
            <person name="Mondo S."/>
            <person name="Nolan M."/>
            <person name="Ohm R."/>
            <person name="Pangilinan J."/>
            <person name="Park H.-J."/>
            <person name="Ramirez L."/>
            <person name="Alfaro M."/>
            <person name="Sun H."/>
            <person name="Tritt A."/>
            <person name="Yoshinaga Y."/>
            <person name="Zwiers L.-H."/>
            <person name="Turgeon B."/>
            <person name="Goodwin S."/>
            <person name="Spatafora J."/>
            <person name="Crous P."/>
            <person name="Grigoriev I."/>
        </authorList>
    </citation>
    <scope>NUCLEOTIDE SEQUENCE</scope>
    <source>
        <strain evidence="1">CBS 110217</strain>
    </source>
</reference>
<dbReference type="Proteomes" id="UP000799777">
    <property type="component" value="Unassembled WGS sequence"/>
</dbReference>
<name>A0A9P4LFY4_9PLEO</name>
<gene>
    <name evidence="1" type="ORF">EK21DRAFT_94684</name>
</gene>
<dbReference type="AlphaFoldDB" id="A0A9P4LFY4"/>
<accession>A0A9P4LFY4</accession>
<proteinExistence type="predicted"/>
<dbReference type="EMBL" id="ML978328">
    <property type="protein sequence ID" value="KAF2023733.1"/>
    <property type="molecule type" value="Genomic_DNA"/>
</dbReference>
<sequence length="317" mass="37168">MPPTQAATSSQTTSHFFTLPREIRDNIYHYVFQTHRFIHCAFPPQLSSMTTTTFPVPGQIRDFQLRYRLPDTTSRRHSECSLTDYSGTQSTWLLTSRTLMLEAVAQFLRNCEWTCTANGLMVHTPDPRLIYADKRHWTTRLPVEARCVTEMELYVGNLANWEDPMHHYGVDSHPDLVLIAAKMREHKIELERMRFVGHSYSFYRGPRGALCNGQVGNMFRNLRSMFDGVEVRKWEFGIEDYPNTKYWALSGWDEQRDVLEMVVYKRRVRVKRPDPPPAQDLERLLPHGWVLKMEVCGRKECDGCYPAEKETWRTVEV</sequence>